<protein>
    <submittedName>
        <fullName evidence="2">Uncharacterized protein</fullName>
    </submittedName>
</protein>
<keyword evidence="4" id="KW-1185">Reference proteome</keyword>
<dbReference type="Proteomes" id="UP000655994">
    <property type="component" value="Unassembled WGS sequence"/>
</dbReference>
<organism evidence="2 3">
    <name type="scientific">Idiomarina abyssalis</name>
    <dbReference type="NCBI Taxonomy" id="86102"/>
    <lineage>
        <taxon>Bacteria</taxon>
        <taxon>Pseudomonadati</taxon>
        <taxon>Pseudomonadota</taxon>
        <taxon>Gammaproteobacteria</taxon>
        <taxon>Alteromonadales</taxon>
        <taxon>Idiomarinaceae</taxon>
        <taxon>Idiomarina</taxon>
    </lineage>
</organism>
<sequence>MKKEIAGHPIQLAVGYTGKAYGIEAGYSFYYNRDSAMRSWQVIVGSSTIKDNALTYYSTQDVVYRVYEDEDWNYAGVSGTFQYGGFYIEPGITAGSGDFSSPQLTIQVGWLW</sequence>
<reference evidence="2 4" key="1">
    <citation type="submission" date="2020-09" db="EMBL/GenBank/DDBJ databases">
        <title>Draft Genomes of Bacterial Isolates from North Pond Shallow Sediments.</title>
        <authorList>
            <person name="Kiel Reese B."/>
            <person name="Mullis M."/>
            <person name="Weisend R.E."/>
        </authorList>
    </citation>
    <scope>NUCLEOTIDE SEQUENCE</scope>
    <source>
        <strain evidence="2">KJE-2</strain>
        <strain evidence="1 4">KJE-3</strain>
    </source>
</reference>
<name>A0A8I1KI01_9GAMM</name>
<proteinExistence type="predicted"/>
<dbReference type="EMBL" id="JAEMOP010000009">
    <property type="protein sequence ID" value="MBJ7316532.1"/>
    <property type="molecule type" value="Genomic_DNA"/>
</dbReference>
<evidence type="ECO:0000313" key="4">
    <source>
        <dbReference type="Proteomes" id="UP000655994"/>
    </source>
</evidence>
<dbReference type="EMBL" id="JAEMOS010000012">
    <property type="protein sequence ID" value="MBJ7266298.1"/>
    <property type="molecule type" value="Genomic_DNA"/>
</dbReference>
<comment type="caution">
    <text evidence="2">The sequence shown here is derived from an EMBL/GenBank/DDBJ whole genome shotgun (WGS) entry which is preliminary data.</text>
</comment>
<dbReference type="AlphaFoldDB" id="A0A8I1KI01"/>
<evidence type="ECO:0000313" key="2">
    <source>
        <dbReference type="EMBL" id="MBJ7316532.1"/>
    </source>
</evidence>
<evidence type="ECO:0000313" key="3">
    <source>
        <dbReference type="Proteomes" id="UP000621390"/>
    </source>
</evidence>
<evidence type="ECO:0000313" key="1">
    <source>
        <dbReference type="EMBL" id="MBJ7266298.1"/>
    </source>
</evidence>
<accession>A0A8I1KI01</accession>
<gene>
    <name evidence="1" type="ORF">JHC10_04990</name>
    <name evidence="2" type="ORF">JHC11_11115</name>
</gene>
<dbReference type="Proteomes" id="UP000621390">
    <property type="component" value="Unassembled WGS sequence"/>
</dbReference>